<dbReference type="SUPFAM" id="SSF55874">
    <property type="entry name" value="ATPase domain of HSP90 chaperone/DNA topoisomerase II/histidine kinase"/>
    <property type="match status" value="1"/>
</dbReference>
<keyword evidence="14" id="KW-1185">Reference proteome</keyword>
<evidence type="ECO:0000256" key="2">
    <source>
        <dbReference type="ARBA" id="ARBA00012438"/>
    </source>
</evidence>
<keyword evidence="9" id="KW-0812">Transmembrane</keyword>
<evidence type="ECO:0000313" key="13">
    <source>
        <dbReference type="EMBL" id="GAA0344766.1"/>
    </source>
</evidence>
<gene>
    <name evidence="13" type="ORF">GCM10010319_21200</name>
</gene>
<keyword evidence="8" id="KW-0902">Two-component regulatory system</keyword>
<dbReference type="InterPro" id="IPR003594">
    <property type="entry name" value="HATPase_dom"/>
</dbReference>
<evidence type="ECO:0000256" key="8">
    <source>
        <dbReference type="ARBA" id="ARBA00023012"/>
    </source>
</evidence>
<keyword evidence="9" id="KW-0472">Membrane</keyword>
<dbReference type="Gene3D" id="1.20.5.1930">
    <property type="match status" value="1"/>
</dbReference>
<evidence type="ECO:0000259" key="10">
    <source>
        <dbReference type="Pfam" id="PF02518"/>
    </source>
</evidence>
<feature type="domain" description="Putative sensor" evidence="12">
    <location>
        <begin position="20"/>
        <end position="197"/>
    </location>
</feature>
<dbReference type="InterPro" id="IPR011712">
    <property type="entry name" value="Sig_transdc_His_kin_sub3_dim/P"/>
</dbReference>
<keyword evidence="3" id="KW-0597">Phosphoprotein</keyword>
<keyword evidence="6 13" id="KW-0418">Kinase</keyword>
<proteinExistence type="predicted"/>
<evidence type="ECO:0000313" key="14">
    <source>
        <dbReference type="Proteomes" id="UP001500063"/>
    </source>
</evidence>
<dbReference type="InterPro" id="IPR025828">
    <property type="entry name" value="Put_sensor_dom"/>
</dbReference>
<reference evidence="13 14" key="1">
    <citation type="journal article" date="2019" name="Int. J. Syst. Evol. Microbiol.">
        <title>The Global Catalogue of Microorganisms (GCM) 10K type strain sequencing project: providing services to taxonomists for standard genome sequencing and annotation.</title>
        <authorList>
            <consortium name="The Broad Institute Genomics Platform"/>
            <consortium name="The Broad Institute Genome Sequencing Center for Infectious Disease"/>
            <person name="Wu L."/>
            <person name="Ma J."/>
        </authorList>
    </citation>
    <scope>NUCLEOTIDE SEQUENCE [LARGE SCALE GENOMIC DNA]</scope>
    <source>
        <strain evidence="13 14">JCM 4565</strain>
    </source>
</reference>
<evidence type="ECO:0000256" key="3">
    <source>
        <dbReference type="ARBA" id="ARBA00022553"/>
    </source>
</evidence>
<feature type="transmembrane region" description="Helical" evidence="9">
    <location>
        <begin position="27"/>
        <end position="48"/>
    </location>
</feature>
<feature type="transmembrane region" description="Helical" evidence="9">
    <location>
        <begin position="135"/>
        <end position="160"/>
    </location>
</feature>
<feature type="transmembrane region" description="Helical" evidence="9">
    <location>
        <begin position="214"/>
        <end position="231"/>
    </location>
</feature>
<protein>
    <recommendedName>
        <fullName evidence="2">histidine kinase</fullName>
        <ecNumber evidence="2">2.7.13.3</ecNumber>
    </recommendedName>
</protein>
<sequence length="650" mass="68894">MRAVGGRGNARAIVRGLALFALGPVELVLFAAHLAAIAAACVGLVLLFPPVAERSRRLANLARRLAGEWCGVPVPLPYRPRPAPPIPGPDGIHRSLDGRRLFLTARMSGFERRSRWLWEDPATWRDVAWLLADPLVGGALAIVPAALICGGFWGALVYGAHGGDPLGWVTGAAGIVLGPVIAPRALWLHGAWTKLLLGPASATALARGRARRHWLGEGLLSTFRCLVLGVLSPLAAAQLAVCLLAFVLTGPLIAMRVAVWARWLPNLFRHKGREWSGLDLPEPYLPVLDGGGTGPEDERPATPSAWWAGFSSRARSLGYDPATWRDLLWLACQPIVGTVPLLLPVAMIGYGVWGLGLPAAEVPLGNSHSPWYGELFGSVWTALAGGVVLLFAGLSTAPVLLRLHSRWLPLLLRPTAGARLLVEREQLAARVERLTETRAAATDAQAAEVRRIERDLHDGAQARLVAIGISLGAVGALIDKDPEQAKRLVEQIRDSSAHALAELRGLIRGIHPPVLAERGLVDAIRALALDNPLDVRVDADLDGRAEPPVESAAYFAVAEVLTNATRHSGADRVRIELLHTGGLLRITVLDDGGGGADPGMGSGLRGIESRLGTFDGRLAISSPQGGPTTVTMELPCVLSSPRTSTSSGTA</sequence>
<comment type="caution">
    <text evidence="13">The sequence shown here is derived from an EMBL/GenBank/DDBJ whole genome shotgun (WGS) entry which is preliminary data.</text>
</comment>
<feature type="transmembrane region" description="Helical" evidence="9">
    <location>
        <begin position="237"/>
        <end position="261"/>
    </location>
</feature>
<dbReference type="GO" id="GO:0016301">
    <property type="term" value="F:kinase activity"/>
    <property type="evidence" value="ECO:0007669"/>
    <property type="project" value="UniProtKB-KW"/>
</dbReference>
<accession>A0ABN0WRB3</accession>
<dbReference type="EC" id="2.7.13.3" evidence="2"/>
<dbReference type="PANTHER" id="PTHR24421">
    <property type="entry name" value="NITRATE/NITRITE SENSOR PROTEIN NARX-RELATED"/>
    <property type="match status" value="1"/>
</dbReference>
<dbReference type="InterPro" id="IPR050482">
    <property type="entry name" value="Sensor_HK_TwoCompSys"/>
</dbReference>
<dbReference type="EMBL" id="BAAABW010000013">
    <property type="protein sequence ID" value="GAA0344766.1"/>
    <property type="molecule type" value="Genomic_DNA"/>
</dbReference>
<evidence type="ECO:0000259" key="11">
    <source>
        <dbReference type="Pfam" id="PF07730"/>
    </source>
</evidence>
<name>A0ABN0WRB3_9ACTN</name>
<evidence type="ECO:0000256" key="1">
    <source>
        <dbReference type="ARBA" id="ARBA00000085"/>
    </source>
</evidence>
<feature type="domain" description="Signal transduction histidine kinase subgroup 3 dimerisation and phosphoacceptor" evidence="11">
    <location>
        <begin position="450"/>
        <end position="515"/>
    </location>
</feature>
<evidence type="ECO:0000256" key="9">
    <source>
        <dbReference type="SAM" id="Phobius"/>
    </source>
</evidence>
<evidence type="ECO:0000256" key="7">
    <source>
        <dbReference type="ARBA" id="ARBA00022840"/>
    </source>
</evidence>
<dbReference type="Pfam" id="PF13796">
    <property type="entry name" value="Sensor"/>
    <property type="match status" value="2"/>
</dbReference>
<feature type="domain" description="Putative sensor" evidence="12">
    <location>
        <begin position="227"/>
        <end position="408"/>
    </location>
</feature>
<dbReference type="InterPro" id="IPR036890">
    <property type="entry name" value="HATPase_C_sf"/>
</dbReference>
<organism evidence="13 14">
    <name type="scientific">Streptomyces blastmyceticus</name>
    <dbReference type="NCBI Taxonomy" id="68180"/>
    <lineage>
        <taxon>Bacteria</taxon>
        <taxon>Bacillati</taxon>
        <taxon>Actinomycetota</taxon>
        <taxon>Actinomycetes</taxon>
        <taxon>Kitasatosporales</taxon>
        <taxon>Streptomycetaceae</taxon>
        <taxon>Streptomyces</taxon>
    </lineage>
</organism>
<feature type="transmembrane region" description="Helical" evidence="9">
    <location>
        <begin position="375"/>
        <end position="401"/>
    </location>
</feature>
<keyword evidence="9" id="KW-1133">Transmembrane helix</keyword>
<feature type="domain" description="Histidine kinase/HSP90-like ATPase" evidence="10">
    <location>
        <begin position="552"/>
        <end position="635"/>
    </location>
</feature>
<dbReference type="Proteomes" id="UP001500063">
    <property type="component" value="Unassembled WGS sequence"/>
</dbReference>
<comment type="catalytic activity">
    <reaction evidence="1">
        <text>ATP + protein L-histidine = ADP + protein N-phospho-L-histidine.</text>
        <dbReference type="EC" id="2.7.13.3"/>
    </reaction>
</comment>
<keyword evidence="7" id="KW-0067">ATP-binding</keyword>
<evidence type="ECO:0000256" key="5">
    <source>
        <dbReference type="ARBA" id="ARBA00022741"/>
    </source>
</evidence>
<keyword evidence="5" id="KW-0547">Nucleotide-binding</keyword>
<evidence type="ECO:0000259" key="12">
    <source>
        <dbReference type="Pfam" id="PF13796"/>
    </source>
</evidence>
<feature type="transmembrane region" description="Helical" evidence="9">
    <location>
        <begin position="327"/>
        <end position="355"/>
    </location>
</feature>
<dbReference type="Pfam" id="PF07730">
    <property type="entry name" value="HisKA_3"/>
    <property type="match status" value="1"/>
</dbReference>
<evidence type="ECO:0000256" key="6">
    <source>
        <dbReference type="ARBA" id="ARBA00022777"/>
    </source>
</evidence>
<keyword evidence="4" id="KW-0808">Transferase</keyword>
<dbReference type="Gene3D" id="3.30.565.10">
    <property type="entry name" value="Histidine kinase-like ATPase, C-terminal domain"/>
    <property type="match status" value="1"/>
</dbReference>
<evidence type="ECO:0000256" key="4">
    <source>
        <dbReference type="ARBA" id="ARBA00022679"/>
    </source>
</evidence>
<feature type="transmembrane region" description="Helical" evidence="9">
    <location>
        <begin position="166"/>
        <end position="187"/>
    </location>
</feature>
<dbReference type="Pfam" id="PF02518">
    <property type="entry name" value="HATPase_c"/>
    <property type="match status" value="1"/>
</dbReference>
<dbReference type="PANTHER" id="PTHR24421:SF10">
    <property type="entry name" value="NITRATE_NITRITE SENSOR PROTEIN NARQ"/>
    <property type="match status" value="1"/>
</dbReference>